<evidence type="ECO:0000313" key="1">
    <source>
        <dbReference type="EMBL" id="KAI1610155.1"/>
    </source>
</evidence>
<dbReference type="AlphaFoldDB" id="A0AAN6DNZ9"/>
<protein>
    <submittedName>
        <fullName evidence="1">Uncharacterized protein</fullName>
    </submittedName>
</protein>
<dbReference type="Proteomes" id="UP001203852">
    <property type="component" value="Unassembled WGS sequence"/>
</dbReference>
<proteinExistence type="predicted"/>
<accession>A0AAN6DNZ9</accession>
<comment type="caution">
    <text evidence="1">The sequence shown here is derived from an EMBL/GenBank/DDBJ whole genome shotgun (WGS) entry which is preliminary data.</text>
</comment>
<name>A0AAN6DNZ9_9EURO</name>
<organism evidence="1 2">
    <name type="scientific">Exophiala viscosa</name>
    <dbReference type="NCBI Taxonomy" id="2486360"/>
    <lineage>
        <taxon>Eukaryota</taxon>
        <taxon>Fungi</taxon>
        <taxon>Dikarya</taxon>
        <taxon>Ascomycota</taxon>
        <taxon>Pezizomycotina</taxon>
        <taxon>Eurotiomycetes</taxon>
        <taxon>Chaetothyriomycetidae</taxon>
        <taxon>Chaetothyriales</taxon>
        <taxon>Herpotrichiellaceae</taxon>
        <taxon>Exophiala</taxon>
    </lineage>
</organism>
<evidence type="ECO:0000313" key="2">
    <source>
        <dbReference type="Proteomes" id="UP001203852"/>
    </source>
</evidence>
<sequence length="269" mass="30797">MCLLRFLFSSSNVSVQIRAIARFRYRKWGAKCSRVADHVVLYFVQRILSYCPTKVPMRLSYYCTRQQSHVRKCLQSRSDSPAHRFEKHRLATHPLTVYILLRHAILTANSVPLSTGTQEAEILRSMTPYTPVLFPRSVRRSNQCSRLIPQNEIFASKRRWAMLILGMQDCVTGANCYTFWRLSIEGYCQACQTVKTLPNASDLADSIDPATRQDEFRQCVTVRSPKHTTSCRSGQAVTISLGWHLRLTHSSDDVDFGDITETIYPQIPS</sequence>
<reference evidence="1" key="1">
    <citation type="journal article" date="2022" name="bioRxiv">
        <title>Deciphering the potential niche of two novel black yeast fungi from a biological soil crust based on their genomes, phenotypes, and melanin regulation.</title>
        <authorList>
            <consortium name="DOE Joint Genome Institute"/>
            <person name="Carr E.C."/>
            <person name="Barton Q."/>
            <person name="Grambo S."/>
            <person name="Sullivan M."/>
            <person name="Renfro C.M."/>
            <person name="Kuo A."/>
            <person name="Pangilinan J."/>
            <person name="Lipzen A."/>
            <person name="Keymanesh K."/>
            <person name="Savage E."/>
            <person name="Barry K."/>
            <person name="Grigoriev I.V."/>
            <person name="Riekhof W.R."/>
            <person name="Harris S.S."/>
        </authorList>
    </citation>
    <scope>NUCLEOTIDE SEQUENCE</scope>
    <source>
        <strain evidence="1">JF 03-4F</strain>
    </source>
</reference>
<keyword evidence="2" id="KW-1185">Reference proteome</keyword>
<dbReference type="EMBL" id="MU404358">
    <property type="protein sequence ID" value="KAI1610155.1"/>
    <property type="molecule type" value="Genomic_DNA"/>
</dbReference>
<gene>
    <name evidence="1" type="ORF">EDD36DRAFT_316373</name>
</gene>